<accession>A0A0L0FC32</accession>
<organism evidence="2 3">
    <name type="scientific">Sphaeroforma arctica JP610</name>
    <dbReference type="NCBI Taxonomy" id="667725"/>
    <lineage>
        <taxon>Eukaryota</taxon>
        <taxon>Ichthyosporea</taxon>
        <taxon>Ichthyophonida</taxon>
        <taxon>Sphaeroforma</taxon>
    </lineage>
</organism>
<proteinExistence type="predicted"/>
<reference evidence="2 3" key="1">
    <citation type="submission" date="2011-02" db="EMBL/GenBank/DDBJ databases">
        <title>The Genome Sequence of Sphaeroforma arctica JP610.</title>
        <authorList>
            <consortium name="The Broad Institute Genome Sequencing Platform"/>
            <person name="Russ C."/>
            <person name="Cuomo C."/>
            <person name="Young S.K."/>
            <person name="Zeng Q."/>
            <person name="Gargeya S."/>
            <person name="Alvarado L."/>
            <person name="Berlin A."/>
            <person name="Chapman S.B."/>
            <person name="Chen Z."/>
            <person name="Freedman E."/>
            <person name="Gellesch M."/>
            <person name="Goldberg J."/>
            <person name="Griggs A."/>
            <person name="Gujja S."/>
            <person name="Heilman E."/>
            <person name="Heiman D."/>
            <person name="Howarth C."/>
            <person name="Mehta T."/>
            <person name="Neiman D."/>
            <person name="Pearson M."/>
            <person name="Roberts A."/>
            <person name="Saif S."/>
            <person name="Shea T."/>
            <person name="Shenoy N."/>
            <person name="Sisk P."/>
            <person name="Stolte C."/>
            <person name="Sykes S."/>
            <person name="White J."/>
            <person name="Yandava C."/>
            <person name="Burger G."/>
            <person name="Gray M.W."/>
            <person name="Holland P.W.H."/>
            <person name="King N."/>
            <person name="Lang F.B.F."/>
            <person name="Roger A.J."/>
            <person name="Ruiz-Trillo I."/>
            <person name="Haas B."/>
            <person name="Nusbaum C."/>
            <person name="Birren B."/>
        </authorList>
    </citation>
    <scope>NUCLEOTIDE SEQUENCE [LARGE SCALE GENOMIC DNA]</scope>
    <source>
        <strain evidence="2 3">JP610</strain>
    </source>
</reference>
<evidence type="ECO:0000256" key="1">
    <source>
        <dbReference type="SAM" id="MobiDB-lite"/>
    </source>
</evidence>
<gene>
    <name evidence="2" type="ORF">SARC_13117</name>
</gene>
<feature type="compositionally biased region" description="Low complexity" evidence="1">
    <location>
        <begin position="121"/>
        <end position="142"/>
    </location>
</feature>
<dbReference type="Proteomes" id="UP000054560">
    <property type="component" value="Unassembled WGS sequence"/>
</dbReference>
<dbReference type="GeneID" id="25913621"/>
<evidence type="ECO:0000313" key="2">
    <source>
        <dbReference type="EMBL" id="KNC74332.1"/>
    </source>
</evidence>
<sequence length="220" mass="23247">ANNEKLDAEHAESPFTHAVPFQVPQTAPITKESTDSLTGPQEALGKTKSLKKRDWRPSFSYLTSGSSKTNPLSTKATQGNHNSITSTQTAKGPLTSTTKSGTSLLKRSQSQTNPTARGMSLKKPASPTAKALTAAKAKASTTGSLNLDKPLQTIHAKSGKDDSKPASLNLKTQKVRPVSDPEPGAQTPQPHAAIAASISTLQPTVHGYFLIAMHRVCDMP</sequence>
<feature type="compositionally biased region" description="Polar residues" evidence="1">
    <location>
        <begin position="60"/>
        <end position="90"/>
    </location>
</feature>
<name>A0A0L0FC32_9EUKA</name>
<feature type="non-terminal residue" evidence="2">
    <location>
        <position position="1"/>
    </location>
</feature>
<dbReference type="AlphaFoldDB" id="A0A0L0FC32"/>
<dbReference type="RefSeq" id="XP_014148234.1">
    <property type="nucleotide sequence ID" value="XM_014292759.1"/>
</dbReference>
<feature type="region of interest" description="Disordered" evidence="1">
    <location>
        <begin position="1"/>
        <end position="190"/>
    </location>
</feature>
<feature type="compositionally biased region" description="Basic and acidic residues" evidence="1">
    <location>
        <begin position="1"/>
        <end position="12"/>
    </location>
</feature>
<keyword evidence="3" id="KW-1185">Reference proteome</keyword>
<protein>
    <submittedName>
        <fullName evidence="2">Uncharacterized protein</fullName>
    </submittedName>
</protein>
<feature type="compositionally biased region" description="Low complexity" evidence="1">
    <location>
        <begin position="91"/>
        <end position="106"/>
    </location>
</feature>
<feature type="non-terminal residue" evidence="2">
    <location>
        <position position="220"/>
    </location>
</feature>
<evidence type="ECO:0000313" key="3">
    <source>
        <dbReference type="Proteomes" id="UP000054560"/>
    </source>
</evidence>
<dbReference type="EMBL" id="KQ244510">
    <property type="protein sequence ID" value="KNC74332.1"/>
    <property type="molecule type" value="Genomic_DNA"/>
</dbReference>